<dbReference type="EMBL" id="CALNXJ010000003">
    <property type="protein sequence ID" value="CAH3035773.1"/>
    <property type="molecule type" value="Genomic_DNA"/>
</dbReference>
<dbReference type="SMART" id="SM00254">
    <property type="entry name" value="ShKT"/>
    <property type="match status" value="1"/>
</dbReference>
<dbReference type="InterPro" id="IPR043504">
    <property type="entry name" value="Peptidase_S1_PA_chymotrypsin"/>
</dbReference>
<dbReference type="InterPro" id="IPR003582">
    <property type="entry name" value="ShKT_dom"/>
</dbReference>
<gene>
    <name evidence="11" type="ORF">PMEA_00016473</name>
</gene>
<evidence type="ECO:0000256" key="1">
    <source>
        <dbReference type="ARBA" id="ARBA00022656"/>
    </source>
</evidence>
<reference evidence="11 12" key="1">
    <citation type="submission" date="2022-05" db="EMBL/GenBank/DDBJ databases">
        <authorList>
            <consortium name="Genoscope - CEA"/>
            <person name="William W."/>
        </authorList>
    </citation>
    <scope>NUCLEOTIDE SEQUENCE [LARGE SCALE GENOMIC DNA]</scope>
</reference>
<dbReference type="PROSITE" id="PS00135">
    <property type="entry name" value="TRYPSIN_SER"/>
    <property type="match status" value="2"/>
</dbReference>
<evidence type="ECO:0000259" key="10">
    <source>
        <dbReference type="PROSITE" id="PS51670"/>
    </source>
</evidence>
<dbReference type="PANTHER" id="PTHR24250:SF27">
    <property type="entry name" value="ELASTASE 2 LIKE"/>
    <property type="match status" value="1"/>
</dbReference>
<dbReference type="Pfam" id="PF01549">
    <property type="entry name" value="ShK"/>
    <property type="match status" value="2"/>
</dbReference>
<dbReference type="SMART" id="SM00020">
    <property type="entry name" value="Tryp_SPc"/>
    <property type="match status" value="3"/>
</dbReference>
<keyword evidence="4 7" id="KW-0720">Serine protease</keyword>
<dbReference type="InterPro" id="IPR001314">
    <property type="entry name" value="Peptidase_S1A"/>
</dbReference>
<dbReference type="PRINTS" id="PR00722">
    <property type="entry name" value="CHYMOTRYPSIN"/>
</dbReference>
<feature type="non-terminal residue" evidence="11">
    <location>
        <position position="832"/>
    </location>
</feature>
<dbReference type="PANTHER" id="PTHR24250">
    <property type="entry name" value="CHYMOTRYPSIN-RELATED"/>
    <property type="match status" value="1"/>
</dbReference>
<dbReference type="SUPFAM" id="SSF50494">
    <property type="entry name" value="Trypsin-like serine proteases"/>
    <property type="match status" value="3"/>
</dbReference>
<evidence type="ECO:0000313" key="11">
    <source>
        <dbReference type="EMBL" id="CAH3035773.1"/>
    </source>
</evidence>
<dbReference type="InterPro" id="IPR033116">
    <property type="entry name" value="TRYPSIN_SER"/>
</dbReference>
<dbReference type="Proteomes" id="UP001159428">
    <property type="component" value="Unassembled WGS sequence"/>
</dbReference>
<proteinExistence type="predicted"/>
<keyword evidence="2 7" id="KW-0645">Protease</keyword>
<evidence type="ECO:0000313" key="12">
    <source>
        <dbReference type="Proteomes" id="UP001159428"/>
    </source>
</evidence>
<evidence type="ECO:0000256" key="4">
    <source>
        <dbReference type="ARBA" id="ARBA00022825"/>
    </source>
</evidence>
<dbReference type="FunFam" id="2.40.10.10:FF:000003">
    <property type="entry name" value="Transmembrane serine protease 3"/>
    <property type="match status" value="2"/>
</dbReference>
<keyword evidence="1" id="KW-0800">Toxin</keyword>
<comment type="caution">
    <text evidence="6">Lacks conserved residue(s) required for the propagation of feature annotation.</text>
</comment>
<evidence type="ECO:0000256" key="3">
    <source>
        <dbReference type="ARBA" id="ARBA00022801"/>
    </source>
</evidence>
<dbReference type="InterPro" id="IPR018114">
    <property type="entry name" value="TRYPSIN_HIS"/>
</dbReference>
<feature type="domain" description="Peptidase S1" evidence="9">
    <location>
        <begin position="330"/>
        <end position="471"/>
    </location>
</feature>
<evidence type="ECO:0000259" key="9">
    <source>
        <dbReference type="PROSITE" id="PS50240"/>
    </source>
</evidence>
<name>A0AAU9VPI5_9CNID</name>
<organism evidence="11 12">
    <name type="scientific">Pocillopora meandrina</name>
    <dbReference type="NCBI Taxonomy" id="46732"/>
    <lineage>
        <taxon>Eukaryota</taxon>
        <taxon>Metazoa</taxon>
        <taxon>Cnidaria</taxon>
        <taxon>Anthozoa</taxon>
        <taxon>Hexacorallia</taxon>
        <taxon>Scleractinia</taxon>
        <taxon>Astrocoeniina</taxon>
        <taxon>Pocilloporidae</taxon>
        <taxon>Pocillopora</taxon>
    </lineage>
</organism>
<feature type="domain" description="Peptidase S1" evidence="9">
    <location>
        <begin position="512"/>
        <end position="747"/>
    </location>
</feature>
<dbReference type="PROSITE" id="PS50240">
    <property type="entry name" value="TRYPSIN_DOM"/>
    <property type="match status" value="3"/>
</dbReference>
<evidence type="ECO:0000256" key="7">
    <source>
        <dbReference type="RuleBase" id="RU363034"/>
    </source>
</evidence>
<protein>
    <submittedName>
        <fullName evidence="11">Uncharacterized protein</fullName>
    </submittedName>
</protein>
<feature type="signal peptide" evidence="8">
    <location>
        <begin position="1"/>
        <end position="19"/>
    </location>
</feature>
<dbReference type="InterPro" id="IPR001254">
    <property type="entry name" value="Trypsin_dom"/>
</dbReference>
<keyword evidence="8" id="KW-0732">Signal</keyword>
<feature type="chain" id="PRO_5043919748" evidence="8">
    <location>
        <begin position="20"/>
        <end position="832"/>
    </location>
</feature>
<keyword evidence="5" id="KW-1015">Disulfide bond</keyword>
<dbReference type="PROSITE" id="PS51670">
    <property type="entry name" value="SHKT"/>
    <property type="match status" value="1"/>
</dbReference>
<dbReference type="AlphaFoldDB" id="A0AAU9VPI5"/>
<dbReference type="Gene3D" id="2.40.10.10">
    <property type="entry name" value="Trypsin-like serine proteases"/>
    <property type="match status" value="3"/>
</dbReference>
<evidence type="ECO:0000256" key="2">
    <source>
        <dbReference type="ARBA" id="ARBA00022670"/>
    </source>
</evidence>
<feature type="domain" description="ShKT" evidence="10">
    <location>
        <begin position="757"/>
        <end position="788"/>
    </location>
</feature>
<comment type="caution">
    <text evidence="11">The sequence shown here is derived from an EMBL/GenBank/DDBJ whole genome shotgun (WGS) entry which is preliminary data.</text>
</comment>
<evidence type="ECO:0000256" key="6">
    <source>
        <dbReference type="PROSITE-ProRule" id="PRU01005"/>
    </source>
</evidence>
<sequence length="832" mass="88820">MELKLQVVVVAFFVHVALSQECGKRHFLSRVVGGEDAPKHSWPWQVSLRLPGREGNPVHICGGSLIGDEWVVTAAHCVVDRCDRPGNPSLFTVVLGAHERLGTTDVQQSIQVKALYPHEGFSMQHLKNDIALLHLSTKAQLSDKVNLVCLPDQGSRISAGHPCYITGWGRTEGGGNVADILQQRVLPVQSHENCSKVNDDLGPIDETSMICGGSGKANQTGGCQGDSGGPYVCAEYGKWVLRGAVSWGHGLCKTEYFTVFARISSFRDWIDAKIEGDGIGSVNLHLSRLRQTTLSLSSCWWRGCTEAVVALAGVAASSQSIWRPGAHLWRFLDHRRTGCDGSAVCVCNTLENDVALLHLSKPAKLSDKVSSVYLPAKGSRISARHRCYMTGGGDVADILQQAMLPAQSHRRCSKKWGKVGAPIDKTSMICAGSGKPNKAGGCQGDSSGPYVCEENGRWVLRGAVSWGSLQCEGETKLLSIVGAQVYTEKTMSALCIPALSEGCGSRPPGARVVNGDDAAPHSWPWQISLRVNGRHICGGSLIKPGWVVTAAHCVERNPDPSGYTVVVGAHIRTGTTAVQQTFNLKKLFKHEGFSMSHLRKDIALLQLDGEVQLSDKVNTVCLPPKGSRIPPGTECFITGWGRIIGGGPAANALQQAKLPVVDHNTCSRTNGQLAPVEESSMLCAGSGQANQAGGCQGDSGGPFVCKENDGWVLRGAVSWGNGMCRTEFYTVFARVSSFIDWLNQKMSGSGGSGGSACTDGHRNCPYLKQYCNTHPYVKQICKKSCGLCGGGGIGPACKDSSKYCPMFASQCSTNAYVLGLDKSIAIVGLKIT</sequence>
<keyword evidence="12" id="KW-1185">Reference proteome</keyword>
<feature type="domain" description="Peptidase S1" evidence="9">
    <location>
        <begin position="31"/>
        <end position="275"/>
    </location>
</feature>
<dbReference type="GO" id="GO:0006508">
    <property type="term" value="P:proteolysis"/>
    <property type="evidence" value="ECO:0007669"/>
    <property type="project" value="UniProtKB-KW"/>
</dbReference>
<evidence type="ECO:0000256" key="5">
    <source>
        <dbReference type="ARBA" id="ARBA00023157"/>
    </source>
</evidence>
<dbReference type="InterPro" id="IPR009003">
    <property type="entry name" value="Peptidase_S1_PA"/>
</dbReference>
<dbReference type="Pfam" id="PF00089">
    <property type="entry name" value="Trypsin"/>
    <property type="match status" value="3"/>
</dbReference>
<evidence type="ECO:0000256" key="8">
    <source>
        <dbReference type="SAM" id="SignalP"/>
    </source>
</evidence>
<dbReference type="PROSITE" id="PS00134">
    <property type="entry name" value="TRYPSIN_HIS"/>
    <property type="match status" value="2"/>
</dbReference>
<dbReference type="GO" id="GO:0004252">
    <property type="term" value="F:serine-type endopeptidase activity"/>
    <property type="evidence" value="ECO:0007669"/>
    <property type="project" value="InterPro"/>
</dbReference>
<dbReference type="GO" id="GO:0090729">
    <property type="term" value="F:toxin activity"/>
    <property type="evidence" value="ECO:0007669"/>
    <property type="project" value="UniProtKB-KW"/>
</dbReference>
<dbReference type="CDD" id="cd00190">
    <property type="entry name" value="Tryp_SPc"/>
    <property type="match status" value="2"/>
</dbReference>
<keyword evidence="3 7" id="KW-0378">Hydrolase</keyword>
<accession>A0AAU9VPI5</accession>